<feature type="region of interest" description="Disordered" evidence="1">
    <location>
        <begin position="682"/>
        <end position="705"/>
    </location>
</feature>
<feature type="compositionally biased region" description="Polar residues" evidence="1">
    <location>
        <begin position="209"/>
        <end position="220"/>
    </location>
</feature>
<feature type="compositionally biased region" description="Polar residues" evidence="1">
    <location>
        <begin position="531"/>
        <end position="542"/>
    </location>
</feature>
<feature type="region of interest" description="Disordered" evidence="1">
    <location>
        <begin position="519"/>
        <end position="583"/>
    </location>
</feature>
<feature type="compositionally biased region" description="Basic and acidic residues" evidence="1">
    <location>
        <begin position="562"/>
        <end position="574"/>
    </location>
</feature>
<name>A0A420YBL9_9PEZI</name>
<organism evidence="2 3">
    <name type="scientific">Coniochaeta pulveracea</name>
    <dbReference type="NCBI Taxonomy" id="177199"/>
    <lineage>
        <taxon>Eukaryota</taxon>
        <taxon>Fungi</taxon>
        <taxon>Dikarya</taxon>
        <taxon>Ascomycota</taxon>
        <taxon>Pezizomycotina</taxon>
        <taxon>Sordariomycetes</taxon>
        <taxon>Sordariomycetidae</taxon>
        <taxon>Coniochaetales</taxon>
        <taxon>Coniochaetaceae</taxon>
        <taxon>Coniochaeta</taxon>
    </lineage>
</organism>
<feature type="region of interest" description="Disordered" evidence="1">
    <location>
        <begin position="177"/>
        <end position="222"/>
    </location>
</feature>
<dbReference type="AlphaFoldDB" id="A0A420YBL9"/>
<evidence type="ECO:0000313" key="3">
    <source>
        <dbReference type="Proteomes" id="UP000275385"/>
    </source>
</evidence>
<protein>
    <submittedName>
        <fullName evidence="2">Uncharacterized protein</fullName>
    </submittedName>
</protein>
<accession>A0A420YBL9</accession>
<comment type="caution">
    <text evidence="2">The sequence shown here is derived from an EMBL/GenBank/DDBJ whole genome shotgun (WGS) entry which is preliminary data.</text>
</comment>
<keyword evidence="3" id="KW-1185">Reference proteome</keyword>
<feature type="region of interest" description="Disordered" evidence="1">
    <location>
        <begin position="1"/>
        <end position="24"/>
    </location>
</feature>
<proteinExistence type="predicted"/>
<evidence type="ECO:0000313" key="2">
    <source>
        <dbReference type="EMBL" id="RKU45285.1"/>
    </source>
</evidence>
<gene>
    <name evidence="2" type="ORF">DL546_006134</name>
</gene>
<reference evidence="2 3" key="1">
    <citation type="submission" date="2018-08" db="EMBL/GenBank/DDBJ databases">
        <title>Draft genome of the lignicolous fungus Coniochaeta pulveracea.</title>
        <authorList>
            <person name="Borstlap C.J."/>
            <person name="De Witt R.N."/>
            <person name="Botha A."/>
            <person name="Volschenk H."/>
        </authorList>
    </citation>
    <scope>NUCLEOTIDE SEQUENCE [LARGE SCALE GENOMIC DNA]</scope>
    <source>
        <strain evidence="2 3">CAB683</strain>
    </source>
</reference>
<feature type="region of interest" description="Disordered" evidence="1">
    <location>
        <begin position="467"/>
        <end position="490"/>
    </location>
</feature>
<sequence>MAAHSNIGFGRVESLPGPTVSPGPSSVFPVTRFNGEDKGSSCSKAVHDEFPVLTTTKPSTLPPTTNELVRPSICIRANPKYVTDKEALRLLSTHPGLAQQYQDLTTERLKEYMAVVDASYKERLGQLEKDFESFKTVVSKLGQVGQDRPIGTNAHESTLLQWKGPLHNGGGFTPQLPKVSPAWYRPATDNKSGHTQPGGGLSVPPPPNTVTQVRMPNSSPTHTSVLTGLSSLTELLSLELVYLKVDGPLAGTFRLALSGLPWEHPGISFVLQALPSTRAPKYTGLLCTAAVTPRLTDFVIERTPENLMLLLEAHHRLRDRKLQLTTCWRRRSGLPAPKKAYVYEDPTTPASKLWHERTRFKPFANLTVKVPLPDVTDAQVAFSALFRTETRRLLFSRGVVGGNKKTKPVSYIDVLSGRDVEKQKDDIVLPETKHFLSTLSHFAKSLLATELAAMELAKSNHRTVANDNLLSAGPSQGNNANAPRSQQNNSSFLQRGIQSIVLGPLRSIPSWPGIKPLIGFKAGKDDKQPAATDNQVKPTESRQAVKPATSLSSKNTRTNKRAAVDDPADHDRPPKSLKVSVRHKIAVKPTIKMEDLESDRTIAVPHKPTRLTTGLSRSNALPGHSLRPKQSPAQGEHNGHHGYYTSQATQNSWIQQRRRPYRDYDRPPSYEQYKYDRAESLLVHGNPPQPFRVSGHGRLDRRASF</sequence>
<dbReference type="Proteomes" id="UP000275385">
    <property type="component" value="Unassembled WGS sequence"/>
</dbReference>
<dbReference type="EMBL" id="QVQW01000022">
    <property type="protein sequence ID" value="RKU45285.1"/>
    <property type="molecule type" value="Genomic_DNA"/>
</dbReference>
<evidence type="ECO:0000256" key="1">
    <source>
        <dbReference type="SAM" id="MobiDB-lite"/>
    </source>
</evidence>
<feature type="compositionally biased region" description="Polar residues" evidence="1">
    <location>
        <begin position="644"/>
        <end position="655"/>
    </location>
</feature>
<feature type="region of interest" description="Disordered" evidence="1">
    <location>
        <begin position="598"/>
        <end position="669"/>
    </location>
</feature>
<feature type="compositionally biased region" description="Polar residues" evidence="1">
    <location>
        <begin position="610"/>
        <end position="619"/>
    </location>
</feature>